<gene>
    <name evidence="1" type="ORF">B0A54_04295</name>
</gene>
<dbReference type="OrthoDB" id="5405107at2759"/>
<name>A0A4V5N8W2_9PEZI</name>
<sequence>MQLTNICAQHSEHTRVQSRLHPPSAIMPSSALYLQFMYASQAIISCWGAFQSVNAVTNLQKYEKTSEKLAEWSDTAKEHLHKTRTTQTTGALTVHLSPPLPKLSQAHPLTAKPTKQVLASLITSLILALGSPYLPAWFRLSASPALLVAVLLARRHIKQYWNPKDLPSGGGIRLPLPNMEGYNEAQRRTDELLQTLEYLEYGWVGTSLVAGMLLGGSAGS</sequence>
<protein>
    <submittedName>
        <fullName evidence="1">Uncharacterized protein</fullName>
    </submittedName>
</protein>
<dbReference type="EMBL" id="NAJP01000012">
    <property type="protein sequence ID" value="TKA45199.1"/>
    <property type="molecule type" value="Genomic_DNA"/>
</dbReference>
<evidence type="ECO:0000313" key="2">
    <source>
        <dbReference type="Proteomes" id="UP000310066"/>
    </source>
</evidence>
<evidence type="ECO:0000313" key="1">
    <source>
        <dbReference type="EMBL" id="TKA45199.1"/>
    </source>
</evidence>
<dbReference type="AlphaFoldDB" id="A0A4V5N8W2"/>
<dbReference type="Proteomes" id="UP000310066">
    <property type="component" value="Unassembled WGS sequence"/>
</dbReference>
<accession>A0A4V5N8W2</accession>
<reference evidence="1 2" key="1">
    <citation type="submission" date="2017-03" db="EMBL/GenBank/DDBJ databases">
        <title>Genomes of endolithic fungi from Antarctica.</title>
        <authorList>
            <person name="Coleine C."/>
            <person name="Masonjones S."/>
            <person name="Stajich J.E."/>
        </authorList>
    </citation>
    <scope>NUCLEOTIDE SEQUENCE [LARGE SCALE GENOMIC DNA]</scope>
    <source>
        <strain evidence="1 2">CCFEE 5311</strain>
    </source>
</reference>
<proteinExistence type="predicted"/>
<comment type="caution">
    <text evidence="1">The sequence shown here is derived from an EMBL/GenBank/DDBJ whole genome shotgun (WGS) entry which is preliminary data.</text>
</comment>
<organism evidence="1 2">
    <name type="scientific">Friedmanniomyces endolithicus</name>
    <dbReference type="NCBI Taxonomy" id="329885"/>
    <lineage>
        <taxon>Eukaryota</taxon>
        <taxon>Fungi</taxon>
        <taxon>Dikarya</taxon>
        <taxon>Ascomycota</taxon>
        <taxon>Pezizomycotina</taxon>
        <taxon>Dothideomycetes</taxon>
        <taxon>Dothideomycetidae</taxon>
        <taxon>Mycosphaerellales</taxon>
        <taxon>Teratosphaeriaceae</taxon>
        <taxon>Friedmanniomyces</taxon>
    </lineage>
</organism>